<feature type="domain" description="ABC3 transporter permease C-terminal" evidence="8">
    <location>
        <begin position="264"/>
        <end position="383"/>
    </location>
</feature>
<evidence type="ECO:0000256" key="5">
    <source>
        <dbReference type="ARBA" id="ARBA00023136"/>
    </source>
</evidence>
<feature type="domain" description="MacB-like periplasmic core" evidence="9">
    <location>
        <begin position="23"/>
        <end position="221"/>
    </location>
</feature>
<evidence type="ECO:0000256" key="2">
    <source>
        <dbReference type="ARBA" id="ARBA00022475"/>
    </source>
</evidence>
<feature type="transmembrane region" description="Helical" evidence="7">
    <location>
        <begin position="355"/>
        <end position="378"/>
    </location>
</feature>
<keyword evidence="3 7" id="KW-0812">Transmembrane</keyword>
<keyword evidence="2" id="KW-1003">Cell membrane</keyword>
<keyword evidence="5 7" id="KW-0472">Membrane</keyword>
<evidence type="ECO:0000256" key="1">
    <source>
        <dbReference type="ARBA" id="ARBA00004651"/>
    </source>
</evidence>
<dbReference type="KEGG" id="gba:J421_4909"/>
<feature type="domain" description="MacB-like periplasmic core" evidence="9">
    <location>
        <begin position="406"/>
        <end position="632"/>
    </location>
</feature>
<keyword evidence="10" id="KW-0614">Plasmid</keyword>
<feature type="transmembrane region" description="Helical" evidence="7">
    <location>
        <begin position="256"/>
        <end position="281"/>
    </location>
</feature>
<feature type="transmembrane region" description="Helical" evidence="7">
    <location>
        <begin position="405"/>
        <end position="424"/>
    </location>
</feature>
<dbReference type="Pfam" id="PF12704">
    <property type="entry name" value="MacB_PCD"/>
    <property type="match status" value="2"/>
</dbReference>
<dbReference type="NCBIfam" id="TIGR03434">
    <property type="entry name" value="ADOP"/>
    <property type="match status" value="1"/>
</dbReference>
<evidence type="ECO:0000259" key="9">
    <source>
        <dbReference type="Pfam" id="PF12704"/>
    </source>
</evidence>
<dbReference type="InterPro" id="IPR050250">
    <property type="entry name" value="Macrolide_Exporter_MacB"/>
</dbReference>
<dbReference type="RefSeq" id="WP_025413786.1">
    <property type="nucleotide sequence ID" value="NZ_CP007129.1"/>
</dbReference>
<dbReference type="InterPro" id="IPR017800">
    <property type="entry name" value="ADOP"/>
</dbReference>
<dbReference type="PANTHER" id="PTHR30572:SF4">
    <property type="entry name" value="ABC TRANSPORTER PERMEASE YTRF"/>
    <property type="match status" value="1"/>
</dbReference>
<evidence type="ECO:0000256" key="7">
    <source>
        <dbReference type="SAM" id="Phobius"/>
    </source>
</evidence>
<dbReference type="InterPro" id="IPR003838">
    <property type="entry name" value="ABC3_permease_C"/>
</dbReference>
<dbReference type="GO" id="GO:0022857">
    <property type="term" value="F:transmembrane transporter activity"/>
    <property type="evidence" value="ECO:0007669"/>
    <property type="project" value="TreeGrafter"/>
</dbReference>
<feature type="transmembrane region" description="Helical" evidence="7">
    <location>
        <begin position="665"/>
        <end position="692"/>
    </location>
</feature>
<dbReference type="PANTHER" id="PTHR30572">
    <property type="entry name" value="MEMBRANE COMPONENT OF TRANSPORTER-RELATED"/>
    <property type="match status" value="1"/>
</dbReference>
<dbReference type="Pfam" id="PF02687">
    <property type="entry name" value="FtsX"/>
    <property type="match status" value="2"/>
</dbReference>
<dbReference type="InParanoid" id="W0RN29"/>
<keyword evidence="4 7" id="KW-1133">Transmembrane helix</keyword>
<reference evidence="10 11" key="1">
    <citation type="journal article" date="2014" name="Genome Announc.">
        <title>Genome Sequence and Methylome of Soil Bacterium Gemmatirosa kalamazoonensis KBS708T, a Member of the Rarely Cultivated Gemmatimonadetes Phylum.</title>
        <authorList>
            <person name="Debruyn J.M."/>
            <person name="Radosevich M."/>
            <person name="Wommack K.E."/>
            <person name="Polson S.W."/>
            <person name="Hauser L.J."/>
            <person name="Fawaz M.N."/>
            <person name="Korlach J."/>
            <person name="Tsai Y.C."/>
        </authorList>
    </citation>
    <scope>NUCLEOTIDE SEQUENCE [LARGE SCALE GENOMIC DNA]</scope>
    <source>
        <strain evidence="10 11">KBS708</strain>
        <plasmid evidence="11">Plasmid 1</plasmid>
    </source>
</reference>
<proteinExistence type="inferred from homology"/>
<feature type="transmembrane region" description="Helical" evidence="7">
    <location>
        <begin position="312"/>
        <end position="335"/>
    </location>
</feature>
<comment type="similarity">
    <text evidence="6">Belongs to the ABC-4 integral membrane protein family.</text>
</comment>
<sequence length="791" mass="81240">MRRLVADLSYAARTLRRQPAFAAAALLTLALGIGATTAMLTVARAALVRAVPFDAADRLVQVSATDARDPTVRARATAAELRAWRDGARAFAMLEGFDGTNLTLTGRDAPERLQGIRATPGFLAMLRVRPAVGRAFVPADSGAEVAVLSDGLARRLGAAVGSTLTLDGRAATVIGVLPRDVLFAPAGDAEVWLPVHDDRVLSVVGRLRDGATVRGASTELATIERRLATRSADTPAGRSALVVPLREAVVGPTRPLLVALGGGVALVLLVACANVASLFLARALGRAREMAVRTALGAGRARIARQLLTESLLVAALGGAAGAALAALGVWWLAAAAPAYVVDRMPFLRTLTMDPAVLGATLVVVLATGVAFGLVPALQAGRLSTASLGRRDGDGSVLAGRARRALVVGEIALTTVLLVGAGLMTRSVVALLRVDPGFATEDVVTTRIALAGARYDAPVAQQRFFEAFVARARELPGVRAAGAVSNVPLAGSGAAAFRVEGAPEPASDARPTAMLRGVAGDYFRAMGIRVLDGRPLGARDDADAPRVVVVSEGLPRRLFAPGTAVGRRIRFDAAPETAWTVVGVVADVRATSLDAAAPAIVYRSHLQAPENRMTVVLRASADPAALVAAMRRAAREVDPTLPVYGAATMATQVASTPAVYVRRSLLVLLGGFALAATTLAAVGVYGVVAYAAARRTREMGIRAALGATAREIATLVLRQGAALAATGIVAGLVVAAVLARALATLLYGVRASDVMTFAGAAALLAAVTLVASLAPARRAARVHPAECLRAD</sequence>
<evidence type="ECO:0000313" key="10">
    <source>
        <dbReference type="EMBL" id="AHG92444.1"/>
    </source>
</evidence>
<protein>
    <submittedName>
        <fullName evidence="10">Permease</fullName>
    </submittedName>
</protein>
<keyword evidence="11" id="KW-1185">Reference proteome</keyword>
<dbReference type="InterPro" id="IPR025857">
    <property type="entry name" value="MacB_PCD"/>
</dbReference>
<dbReference type="Proteomes" id="UP000019151">
    <property type="component" value="Plasmid 1"/>
</dbReference>
<comment type="subcellular location">
    <subcellularLocation>
        <location evidence="1">Cell membrane</location>
        <topology evidence="1">Multi-pass membrane protein</topology>
    </subcellularLocation>
</comment>
<dbReference type="HOGENOM" id="CLU_009433_1_0_0"/>
<evidence type="ECO:0000313" key="11">
    <source>
        <dbReference type="Proteomes" id="UP000019151"/>
    </source>
</evidence>
<dbReference type="AlphaFoldDB" id="W0RN29"/>
<dbReference type="GO" id="GO:0005886">
    <property type="term" value="C:plasma membrane"/>
    <property type="evidence" value="ECO:0007669"/>
    <property type="project" value="UniProtKB-SubCell"/>
</dbReference>
<evidence type="ECO:0000256" key="3">
    <source>
        <dbReference type="ARBA" id="ARBA00022692"/>
    </source>
</evidence>
<organism evidence="10 11">
    <name type="scientific">Gemmatirosa kalamazoonensis</name>
    <dbReference type="NCBI Taxonomy" id="861299"/>
    <lineage>
        <taxon>Bacteria</taxon>
        <taxon>Pseudomonadati</taxon>
        <taxon>Gemmatimonadota</taxon>
        <taxon>Gemmatimonadia</taxon>
        <taxon>Gemmatimonadales</taxon>
        <taxon>Gemmatimonadaceae</taxon>
        <taxon>Gemmatirosa</taxon>
    </lineage>
</organism>
<evidence type="ECO:0000256" key="4">
    <source>
        <dbReference type="ARBA" id="ARBA00022989"/>
    </source>
</evidence>
<feature type="transmembrane region" description="Helical" evidence="7">
    <location>
        <begin position="754"/>
        <end position="774"/>
    </location>
</feature>
<gene>
    <name evidence="10" type="ORF">J421_4909</name>
</gene>
<evidence type="ECO:0000259" key="8">
    <source>
        <dbReference type="Pfam" id="PF02687"/>
    </source>
</evidence>
<evidence type="ECO:0000256" key="6">
    <source>
        <dbReference type="ARBA" id="ARBA00038076"/>
    </source>
</evidence>
<dbReference type="EMBL" id="CP007129">
    <property type="protein sequence ID" value="AHG92444.1"/>
    <property type="molecule type" value="Genomic_DNA"/>
</dbReference>
<geneLocation type="plasmid" evidence="10 11">
    <name>1</name>
</geneLocation>
<name>W0RN29_9BACT</name>
<feature type="transmembrane region" description="Helical" evidence="7">
    <location>
        <begin position="720"/>
        <end position="742"/>
    </location>
</feature>
<feature type="domain" description="ABC3 transporter permease C-terminal" evidence="8">
    <location>
        <begin position="672"/>
        <end position="784"/>
    </location>
</feature>
<accession>W0RN29</accession>